<organism evidence="14 15">
    <name type="scientific">Cavenderia fasciculata</name>
    <name type="common">Slime mold</name>
    <name type="synonym">Dictyostelium fasciculatum</name>
    <dbReference type="NCBI Taxonomy" id="261658"/>
    <lineage>
        <taxon>Eukaryota</taxon>
        <taxon>Amoebozoa</taxon>
        <taxon>Evosea</taxon>
        <taxon>Eumycetozoa</taxon>
        <taxon>Dictyostelia</taxon>
        <taxon>Acytosteliales</taxon>
        <taxon>Cavenderiaceae</taxon>
        <taxon>Cavenderia</taxon>
    </lineage>
</organism>
<evidence type="ECO:0000256" key="6">
    <source>
        <dbReference type="ARBA" id="ARBA00022729"/>
    </source>
</evidence>
<dbReference type="GO" id="GO:0004621">
    <property type="term" value="F:glycosylphosphatidylinositol phospholipase D activity"/>
    <property type="evidence" value="ECO:0007669"/>
    <property type="project" value="UniProtKB-EC"/>
</dbReference>
<feature type="repeat" description="FG-GAP" evidence="12">
    <location>
        <begin position="409"/>
        <end position="470"/>
    </location>
</feature>
<keyword evidence="9" id="KW-0325">Glycoprotein</keyword>
<evidence type="ECO:0000256" key="11">
    <source>
        <dbReference type="ARBA" id="ARBA00093237"/>
    </source>
</evidence>
<protein>
    <recommendedName>
        <fullName evidence="4">Phosphatidylinositol-glycan-specific phospholipase D</fullName>
        <ecNumber evidence="3">3.1.4.50</ecNumber>
    </recommendedName>
    <alternativeName>
        <fullName evidence="10">Glycosyl-phosphatidylinositol-specific phospholipase D</fullName>
    </alternativeName>
</protein>
<dbReference type="PANTHER" id="PTHR23221:SF7">
    <property type="entry name" value="PHOSPHATIDYLINOSITOL-GLYCAN-SPECIFIC PHOSPHOLIPASE D"/>
    <property type="match status" value="1"/>
</dbReference>
<dbReference type="Gene3D" id="2.130.10.130">
    <property type="entry name" value="Integrin alpha, N-terminal"/>
    <property type="match status" value="3"/>
</dbReference>
<comment type="catalytic activity">
    <reaction evidence="11">
        <text>a 6-(alpha-D-glucosaminyl)-1-(1,2-diacyl-sn-glycero-3-phospho)-1D-myo-inositol + H2O = 6-(alpha-D-glucosaminyl)-1D-myo-inositol + a 1,2-diacyl-sn-glycero-3-phosphate + H(+)</text>
        <dbReference type="Rhea" id="RHEA:10832"/>
        <dbReference type="ChEBI" id="CHEBI:15377"/>
        <dbReference type="ChEBI" id="CHEBI:15378"/>
        <dbReference type="ChEBI" id="CHEBI:57997"/>
        <dbReference type="ChEBI" id="CHEBI:58608"/>
        <dbReference type="ChEBI" id="CHEBI:58700"/>
        <dbReference type="EC" id="3.1.4.50"/>
    </reaction>
</comment>
<comment type="subcellular location">
    <subcellularLocation>
        <location evidence="1">Secreted</location>
    </subcellularLocation>
</comment>
<dbReference type="GeneID" id="14874462"/>
<evidence type="ECO:0000256" key="8">
    <source>
        <dbReference type="ARBA" id="ARBA00022801"/>
    </source>
</evidence>
<dbReference type="EMBL" id="GL883009">
    <property type="protein sequence ID" value="EGG22678.1"/>
    <property type="molecule type" value="Genomic_DNA"/>
</dbReference>
<dbReference type="RefSeq" id="XP_004360529.1">
    <property type="nucleotide sequence ID" value="XM_004360472.1"/>
</dbReference>
<evidence type="ECO:0000313" key="15">
    <source>
        <dbReference type="Proteomes" id="UP000007797"/>
    </source>
</evidence>
<dbReference type="Pfam" id="PF01839">
    <property type="entry name" value="FG-GAP"/>
    <property type="match status" value="2"/>
</dbReference>
<proteinExistence type="inferred from homology"/>
<dbReference type="GO" id="GO:0005615">
    <property type="term" value="C:extracellular space"/>
    <property type="evidence" value="ECO:0007669"/>
    <property type="project" value="TreeGrafter"/>
</dbReference>
<evidence type="ECO:0000256" key="3">
    <source>
        <dbReference type="ARBA" id="ARBA00012284"/>
    </source>
</evidence>
<dbReference type="KEGG" id="dfa:DFA_04808"/>
<dbReference type="GO" id="GO:0031012">
    <property type="term" value="C:extracellular matrix"/>
    <property type="evidence" value="ECO:0007669"/>
    <property type="project" value="TreeGrafter"/>
</dbReference>
<dbReference type="PRINTS" id="PR01185">
    <property type="entry name" value="INTEGRINA"/>
</dbReference>
<feature type="repeat" description="FG-GAP" evidence="12">
    <location>
        <begin position="483"/>
        <end position="545"/>
    </location>
</feature>
<reference evidence="15" key="1">
    <citation type="journal article" date="2011" name="Genome Res.">
        <title>Phylogeny-wide analysis of social amoeba genomes highlights ancient origins for complex intercellular communication.</title>
        <authorList>
            <person name="Heidel A.J."/>
            <person name="Lawal H.M."/>
            <person name="Felder M."/>
            <person name="Schilde C."/>
            <person name="Helps N.R."/>
            <person name="Tunggal B."/>
            <person name="Rivero F."/>
            <person name="John U."/>
            <person name="Schleicher M."/>
            <person name="Eichinger L."/>
            <person name="Platzer M."/>
            <person name="Noegel A.A."/>
            <person name="Schaap P."/>
            <person name="Gloeckner G."/>
        </authorList>
    </citation>
    <scope>NUCLEOTIDE SEQUENCE [LARGE SCALE GENOMIC DNA]</scope>
    <source>
        <strain evidence="15">SH3</strain>
    </source>
</reference>
<dbReference type="InterPro" id="IPR000413">
    <property type="entry name" value="Integrin_alpha"/>
</dbReference>
<evidence type="ECO:0000259" key="13">
    <source>
        <dbReference type="Pfam" id="PF00882"/>
    </source>
</evidence>
<evidence type="ECO:0000256" key="4">
    <source>
        <dbReference type="ARBA" id="ARBA00015988"/>
    </source>
</evidence>
<comment type="similarity">
    <text evidence="2">Belongs to the GPLD1 family.</text>
</comment>
<dbReference type="GO" id="GO:0007155">
    <property type="term" value="P:cell adhesion"/>
    <property type="evidence" value="ECO:0007669"/>
    <property type="project" value="InterPro"/>
</dbReference>
<sequence length="863" mass="95254">MKTKKYNNNNNMMNYPNQMIMPIMSYFMIIFILIVLPKSEACGMTTHNEVARRAFNFSSFQDYPQFQTLIPQYLSSFQAGASFPDWGYDCGNSGNESESAHWPPFLRNATVYLKKTYPQPWSEAGAKLAVFLMGVLSHQVADISWHSIGGIHEGLIRAMAGQDFNSDYSIAHTNADVGGEYVLAYNYDLSWLVDRWDVPISDVKNIYSMMNYDVSEFTLLRCNAILFAGAMAVKEGGKLLYPEIASKSQFLIDHYQDYFNGGLDDMAMWTSYCWPVLMGWMDGAEIGDFCFIQPDPSFNSKKQLMHEAESKLTGDQKKRIISSKLADMIKDHIFNSLSTTETGDGGFQLTFNNGFVSPRHFEDDPSYFYQISDPYGQALRKLYADVDRIYHQPVHGGPQQPDHIEQLQTNFSTIFGSSFYSYFGREIQAVDLNGDGIEDILVSAPGEGEPGSMQTGCVYYILLGPNSNSSSLFGNDGNADIANVASGKVCGTEVHARFGWAIAALDFNLDGVMDLAVGAPSSSNANLKYFGATYVYFGSIDADSHTWSLSSQPSILINGTDYHDQAGYILTAGDCNADGHPDLIMGMPTAKSVRQGAQRGKVAIFYSTTKRVVGQRLDVDVGSNWLAIGEVDYEWFGHDVKVAQTTAGSFLLIGSPNFHRRHVDDAPMNLGYKFQVVNGTFIGIEDPLLVLSLPTRCIGSENSQVGEIVFIEFVNLKGFFDLNQTVPLLSVQGNTKYSRFGESILMETLTPDAPPSLFIGAPLWTNSFDNTGSGCVFSFDSVSSNIKEIKVGGGDNKEGNKGYTTHSYISGKSVNNNIRDSRFGFKVVLIDINQDGKKDLLVGADRDSSKFIEGGSLNIFITA</sequence>
<feature type="repeat" description="FG-GAP" evidence="12">
    <location>
        <begin position="552"/>
        <end position="614"/>
    </location>
</feature>
<dbReference type="Proteomes" id="UP000007797">
    <property type="component" value="Unassembled WGS sequence"/>
</dbReference>
<keyword evidence="15" id="KW-1185">Reference proteome</keyword>
<dbReference type="STRING" id="1054147.F4PNZ9"/>
<evidence type="ECO:0000256" key="12">
    <source>
        <dbReference type="PROSITE-ProRule" id="PRU00803"/>
    </source>
</evidence>
<dbReference type="InterPro" id="IPR028994">
    <property type="entry name" value="Integrin_alpha_N"/>
</dbReference>
<evidence type="ECO:0000256" key="7">
    <source>
        <dbReference type="ARBA" id="ARBA00022737"/>
    </source>
</evidence>
<dbReference type="EC" id="3.1.4.50" evidence="3"/>
<dbReference type="PANTHER" id="PTHR23221">
    <property type="entry name" value="GLYCOSYLPHOSPHATIDYLINOSITOL PHOSPHOLIPASE D"/>
    <property type="match status" value="1"/>
</dbReference>
<evidence type="ECO:0000313" key="14">
    <source>
        <dbReference type="EMBL" id="EGG22678.1"/>
    </source>
</evidence>
<dbReference type="SUPFAM" id="SSF69318">
    <property type="entry name" value="Integrin alpha N-terminal domain"/>
    <property type="match status" value="1"/>
</dbReference>
<evidence type="ECO:0000256" key="2">
    <source>
        <dbReference type="ARBA" id="ARBA00008652"/>
    </source>
</evidence>
<dbReference type="PROSITE" id="PS51470">
    <property type="entry name" value="FG_GAP"/>
    <property type="match status" value="3"/>
</dbReference>
<evidence type="ECO:0000256" key="5">
    <source>
        <dbReference type="ARBA" id="ARBA00022525"/>
    </source>
</evidence>
<evidence type="ECO:0000256" key="9">
    <source>
        <dbReference type="ARBA" id="ARBA00023180"/>
    </source>
</evidence>
<evidence type="ECO:0000256" key="1">
    <source>
        <dbReference type="ARBA" id="ARBA00004613"/>
    </source>
</evidence>
<feature type="domain" description="Phospholipase C/D" evidence="13">
    <location>
        <begin position="46"/>
        <end position="197"/>
    </location>
</feature>
<dbReference type="SMART" id="SM00191">
    <property type="entry name" value="Int_alpha"/>
    <property type="match status" value="5"/>
</dbReference>
<accession>F4PNZ9</accession>
<keyword evidence="7" id="KW-0677">Repeat</keyword>
<dbReference type="InterPro" id="IPR013517">
    <property type="entry name" value="FG-GAP"/>
</dbReference>
<dbReference type="InterPro" id="IPR013519">
    <property type="entry name" value="Int_alpha_beta-p"/>
</dbReference>
<dbReference type="GO" id="GO:0008305">
    <property type="term" value="C:integrin complex"/>
    <property type="evidence" value="ECO:0007669"/>
    <property type="project" value="InterPro"/>
</dbReference>
<gene>
    <name evidence="14" type="primary">pldG</name>
    <name evidence="14" type="ORF">DFA_04808</name>
</gene>
<keyword evidence="8" id="KW-0378">Hydrolase</keyword>
<dbReference type="InterPro" id="IPR029002">
    <property type="entry name" value="PLPC/GPLD1"/>
</dbReference>
<dbReference type="OMA" id="CGMTTHN"/>
<name>F4PNZ9_CACFS</name>
<dbReference type="AlphaFoldDB" id="F4PNZ9"/>
<keyword evidence="5" id="KW-0964">Secreted</keyword>
<evidence type="ECO:0000256" key="10">
    <source>
        <dbReference type="ARBA" id="ARBA00029753"/>
    </source>
</evidence>
<dbReference type="Pfam" id="PF00882">
    <property type="entry name" value="Zn_dep_PLPC"/>
    <property type="match status" value="1"/>
</dbReference>
<keyword evidence="6" id="KW-0732">Signal</keyword>
<dbReference type="OrthoDB" id="5317514at2759"/>